<proteinExistence type="predicted"/>
<name>A0A8X6QL35_NEPPI</name>
<sequence length="100" mass="11569">MGYKIEWINKAEKRLTKDTDKSNAFGPIKNIYSQKNSQYRSEWLIFLQKSRFLIILLNEKGSVDTVKSEVDRNSLPDTPIQIKGLDVSLCRQTSLKLFST</sequence>
<evidence type="ECO:0000313" key="1">
    <source>
        <dbReference type="EMBL" id="GFU27825.1"/>
    </source>
</evidence>
<dbReference type="AlphaFoldDB" id="A0A8X6QL35"/>
<keyword evidence="2" id="KW-1185">Reference proteome</keyword>
<evidence type="ECO:0000313" key="2">
    <source>
        <dbReference type="Proteomes" id="UP000887013"/>
    </source>
</evidence>
<dbReference type="Proteomes" id="UP000887013">
    <property type="component" value="Unassembled WGS sequence"/>
</dbReference>
<comment type="caution">
    <text evidence="1">The sequence shown here is derived from an EMBL/GenBank/DDBJ whole genome shotgun (WGS) entry which is preliminary data.</text>
</comment>
<organism evidence="1 2">
    <name type="scientific">Nephila pilipes</name>
    <name type="common">Giant wood spider</name>
    <name type="synonym">Nephila maculata</name>
    <dbReference type="NCBI Taxonomy" id="299642"/>
    <lineage>
        <taxon>Eukaryota</taxon>
        <taxon>Metazoa</taxon>
        <taxon>Ecdysozoa</taxon>
        <taxon>Arthropoda</taxon>
        <taxon>Chelicerata</taxon>
        <taxon>Arachnida</taxon>
        <taxon>Araneae</taxon>
        <taxon>Araneomorphae</taxon>
        <taxon>Entelegynae</taxon>
        <taxon>Araneoidea</taxon>
        <taxon>Nephilidae</taxon>
        <taxon>Nephila</taxon>
    </lineage>
</organism>
<dbReference type="EMBL" id="BMAW01032931">
    <property type="protein sequence ID" value="GFU27825.1"/>
    <property type="molecule type" value="Genomic_DNA"/>
</dbReference>
<accession>A0A8X6QL35</accession>
<reference evidence="1" key="1">
    <citation type="submission" date="2020-08" db="EMBL/GenBank/DDBJ databases">
        <title>Multicomponent nature underlies the extraordinary mechanical properties of spider dragline silk.</title>
        <authorList>
            <person name="Kono N."/>
            <person name="Nakamura H."/>
            <person name="Mori M."/>
            <person name="Yoshida Y."/>
            <person name="Ohtoshi R."/>
            <person name="Malay A.D."/>
            <person name="Moran D.A.P."/>
            <person name="Tomita M."/>
            <person name="Numata K."/>
            <person name="Arakawa K."/>
        </authorList>
    </citation>
    <scope>NUCLEOTIDE SEQUENCE</scope>
</reference>
<protein>
    <submittedName>
        <fullName evidence="1">Uncharacterized protein</fullName>
    </submittedName>
</protein>
<gene>
    <name evidence="1" type="ORF">NPIL_580861</name>
</gene>